<keyword evidence="3" id="KW-1185">Reference proteome</keyword>
<feature type="transmembrane region" description="Helical" evidence="1">
    <location>
        <begin position="72"/>
        <end position="97"/>
    </location>
</feature>
<feature type="transmembrane region" description="Helical" evidence="1">
    <location>
        <begin position="147"/>
        <end position="164"/>
    </location>
</feature>
<gene>
    <name evidence="2" type="ORF">GCM10011519_10080</name>
</gene>
<accession>A0A917BDJ1</accession>
<comment type="caution">
    <text evidence="2">The sequence shown here is derived from an EMBL/GenBank/DDBJ whole genome shotgun (WGS) entry which is preliminary data.</text>
</comment>
<keyword evidence="1" id="KW-0472">Membrane</keyword>
<keyword evidence="1" id="KW-0812">Transmembrane</keyword>
<dbReference type="EMBL" id="BMKQ01000001">
    <property type="protein sequence ID" value="GGF38470.1"/>
    <property type="molecule type" value="Genomic_DNA"/>
</dbReference>
<keyword evidence="1" id="KW-1133">Transmembrane helix</keyword>
<organism evidence="2 3">
    <name type="scientific">Marmoricola endophyticus</name>
    <dbReference type="NCBI Taxonomy" id="2040280"/>
    <lineage>
        <taxon>Bacteria</taxon>
        <taxon>Bacillati</taxon>
        <taxon>Actinomycetota</taxon>
        <taxon>Actinomycetes</taxon>
        <taxon>Propionibacteriales</taxon>
        <taxon>Nocardioidaceae</taxon>
        <taxon>Marmoricola</taxon>
    </lineage>
</organism>
<feature type="transmembrane region" description="Helical" evidence="1">
    <location>
        <begin position="109"/>
        <end position="132"/>
    </location>
</feature>
<evidence type="ECO:0000256" key="1">
    <source>
        <dbReference type="SAM" id="Phobius"/>
    </source>
</evidence>
<feature type="transmembrane region" description="Helical" evidence="1">
    <location>
        <begin position="44"/>
        <end position="66"/>
    </location>
</feature>
<feature type="transmembrane region" description="Helical" evidence="1">
    <location>
        <begin position="219"/>
        <end position="252"/>
    </location>
</feature>
<reference evidence="2" key="2">
    <citation type="submission" date="2020-09" db="EMBL/GenBank/DDBJ databases">
        <authorList>
            <person name="Sun Q."/>
            <person name="Zhou Y."/>
        </authorList>
    </citation>
    <scope>NUCLEOTIDE SEQUENCE</scope>
    <source>
        <strain evidence="2">CGMCC 1.16067</strain>
    </source>
</reference>
<feature type="transmembrane region" description="Helical" evidence="1">
    <location>
        <begin position="272"/>
        <end position="294"/>
    </location>
</feature>
<evidence type="ECO:0000313" key="2">
    <source>
        <dbReference type="EMBL" id="GGF38470.1"/>
    </source>
</evidence>
<evidence type="ECO:0000313" key="3">
    <source>
        <dbReference type="Proteomes" id="UP000649179"/>
    </source>
</evidence>
<sequence length="341" mass="37329">MRGGPAPAPRDAAASEEWFLAHGLPYFVDEVRARVHRRLRGGRLAWLGLGAVVLAFAVGTGVGLLVDDLVVGVALAPVVVAVLAATYLVTALEGAVLARWAFRRAFDSLGLLLPLATRALPMLLLFVTFLFINAEVWQLASALPRGVLWWTVVFFTGFAIFFLVTRLDQELEEFDDQVDSEQLLAATEGTAWEASARGLVGSGEDVLARAHVRGLEKANLLLVLLVSQALQVLLLSVAVFAFFMVFGILAVQDSVVEAWIGRPPTYLGSVRIFSLELTQVAIFLAGFSALYFTVTVVTDDVYRKEFFTRVRRELEQAVAVRIVYRDVRRRDDRPGGPASPA</sequence>
<protein>
    <recommendedName>
        <fullName evidence="4">Integral membrane protein</fullName>
    </recommendedName>
</protein>
<name>A0A917BDJ1_9ACTN</name>
<proteinExistence type="predicted"/>
<dbReference type="Proteomes" id="UP000649179">
    <property type="component" value="Unassembled WGS sequence"/>
</dbReference>
<evidence type="ECO:0008006" key="4">
    <source>
        <dbReference type="Google" id="ProtNLM"/>
    </source>
</evidence>
<dbReference type="AlphaFoldDB" id="A0A917BDJ1"/>
<dbReference type="RefSeq" id="WP_188778798.1">
    <property type="nucleotide sequence ID" value="NZ_BMKQ01000001.1"/>
</dbReference>
<reference evidence="2" key="1">
    <citation type="journal article" date="2014" name="Int. J. Syst. Evol. Microbiol.">
        <title>Complete genome sequence of Corynebacterium casei LMG S-19264T (=DSM 44701T), isolated from a smear-ripened cheese.</title>
        <authorList>
            <consortium name="US DOE Joint Genome Institute (JGI-PGF)"/>
            <person name="Walter F."/>
            <person name="Albersmeier A."/>
            <person name="Kalinowski J."/>
            <person name="Ruckert C."/>
        </authorList>
    </citation>
    <scope>NUCLEOTIDE SEQUENCE</scope>
    <source>
        <strain evidence="2">CGMCC 1.16067</strain>
    </source>
</reference>